<accession>A0A1E3UN89</accession>
<reference evidence="1 3" key="2">
    <citation type="submission" date="2016-08" db="EMBL/GenBank/DDBJ databases">
        <authorList>
            <person name="Seilhamer J.J."/>
        </authorList>
    </citation>
    <scope>NUCLEOTIDE SEQUENCE [LARGE SCALE GENOMIC DNA]</scope>
    <source>
        <strain evidence="1 3">NML150140-1</strain>
    </source>
</reference>
<proteinExistence type="predicted"/>
<protein>
    <submittedName>
        <fullName evidence="1">Uncharacterized protein</fullName>
    </submittedName>
</protein>
<name>A0A1E3UN89_9FIRM</name>
<reference evidence="2 4" key="1">
    <citation type="submission" date="2016-08" db="EMBL/GenBank/DDBJ databases">
        <title>Characterization of Isolates of Eisenbergiella tayi Derived from Blood Cultures, Using Whole Genome Sequencing.</title>
        <authorList>
            <person name="Bernier A.-M."/>
            <person name="Burdz T."/>
            <person name="Wiebe D."/>
            <person name="Bernard K."/>
        </authorList>
    </citation>
    <scope>NUCLEOTIDE SEQUENCE [LARGE SCALE GENOMIC DNA]</scope>
    <source>
        <strain evidence="2 4">NML120146</strain>
    </source>
</reference>
<dbReference type="EMBL" id="MEHA01000004">
    <property type="protein sequence ID" value="ODR53667.1"/>
    <property type="molecule type" value="Genomic_DNA"/>
</dbReference>
<comment type="caution">
    <text evidence="1">The sequence shown here is derived from an EMBL/GenBank/DDBJ whole genome shotgun (WGS) entry which is preliminary data.</text>
</comment>
<dbReference type="Proteomes" id="UP000094271">
    <property type="component" value="Unassembled WGS sequence"/>
</dbReference>
<evidence type="ECO:0000313" key="2">
    <source>
        <dbReference type="EMBL" id="ODR58447.1"/>
    </source>
</evidence>
<evidence type="ECO:0000313" key="1">
    <source>
        <dbReference type="EMBL" id="ODR53667.1"/>
    </source>
</evidence>
<sequence>MEVIFQYANNIYCFGMCIKNINFILLYTINICTGKSGKEKTEFLEIPGSFQGEKIRKEPPMSFL</sequence>
<evidence type="ECO:0000313" key="3">
    <source>
        <dbReference type="Proteomes" id="UP000094271"/>
    </source>
</evidence>
<organism evidence="1 3">
    <name type="scientific">Eisenbergiella tayi</name>
    <dbReference type="NCBI Taxonomy" id="1432052"/>
    <lineage>
        <taxon>Bacteria</taxon>
        <taxon>Bacillati</taxon>
        <taxon>Bacillota</taxon>
        <taxon>Clostridia</taxon>
        <taxon>Lachnospirales</taxon>
        <taxon>Lachnospiraceae</taxon>
        <taxon>Eisenbergiella</taxon>
    </lineage>
</organism>
<dbReference type="EMBL" id="MEHD01000019">
    <property type="protein sequence ID" value="ODR58447.1"/>
    <property type="molecule type" value="Genomic_DNA"/>
</dbReference>
<evidence type="ECO:0000313" key="4">
    <source>
        <dbReference type="Proteomes" id="UP000094869"/>
    </source>
</evidence>
<gene>
    <name evidence="1" type="ORF">BEI59_08315</name>
    <name evidence="2" type="ORF">BEI63_07995</name>
</gene>
<dbReference type="Proteomes" id="UP000094869">
    <property type="component" value="Unassembled WGS sequence"/>
</dbReference>
<keyword evidence="4" id="KW-1185">Reference proteome</keyword>
<dbReference type="AlphaFoldDB" id="A0A1E3UN89"/>